<gene>
    <name evidence="1" type="ORF">CLCR_10677</name>
</gene>
<dbReference type="Proteomes" id="UP000094526">
    <property type="component" value="Unassembled WGS sequence"/>
</dbReference>
<evidence type="ECO:0000313" key="1">
    <source>
        <dbReference type="EMBL" id="OCT52773.1"/>
    </source>
</evidence>
<dbReference type="AlphaFoldDB" id="A0A1C1CW55"/>
<keyword evidence="2" id="KW-1185">Reference proteome</keyword>
<dbReference type="VEuPathDB" id="FungiDB:CLCR_10677"/>
<dbReference type="Gene3D" id="3.10.450.50">
    <property type="match status" value="1"/>
</dbReference>
<dbReference type="InterPro" id="IPR032710">
    <property type="entry name" value="NTF2-like_dom_sf"/>
</dbReference>
<dbReference type="EMBL" id="LGRB01000008">
    <property type="protein sequence ID" value="OCT52773.1"/>
    <property type="molecule type" value="Genomic_DNA"/>
</dbReference>
<dbReference type="VEuPathDB" id="FungiDB:G647_04123"/>
<accession>A0A1C1CW55</accession>
<organism evidence="1 2">
    <name type="scientific">Cladophialophora carrionii</name>
    <dbReference type="NCBI Taxonomy" id="86049"/>
    <lineage>
        <taxon>Eukaryota</taxon>
        <taxon>Fungi</taxon>
        <taxon>Dikarya</taxon>
        <taxon>Ascomycota</taxon>
        <taxon>Pezizomycotina</taxon>
        <taxon>Eurotiomycetes</taxon>
        <taxon>Chaetothyriomycetidae</taxon>
        <taxon>Chaetothyriales</taxon>
        <taxon>Herpotrichiellaceae</taxon>
        <taxon>Cladophialophora</taxon>
    </lineage>
</organism>
<evidence type="ECO:0000313" key="2">
    <source>
        <dbReference type="Proteomes" id="UP000094526"/>
    </source>
</evidence>
<dbReference type="OrthoDB" id="3814701at2759"/>
<comment type="caution">
    <text evidence="1">The sequence shown here is derived from an EMBL/GenBank/DDBJ whole genome shotgun (WGS) entry which is preliminary data.</text>
</comment>
<dbReference type="SUPFAM" id="SSF54427">
    <property type="entry name" value="NTF2-like"/>
    <property type="match status" value="1"/>
</dbReference>
<sequence>MSSQPKDLVARLLENTWNESVIKELVAVDATYISLCYSNPPLHRIMTHAGVHAKEGPQAVISTFANVDKIWANEDFKIEALFGEGPDVAVFGRFTYRSRALKKAYTSPFSIHCKVEDGQVVYMLFMEDTRGGKPILDNELIEWGKDMGLRWEEEWYGNKLKEILTQSLGEEVFRRAEVNPVAKEGDIEEGWSWVLYVSLLRHIFVLS</sequence>
<evidence type="ECO:0008006" key="3">
    <source>
        <dbReference type="Google" id="ProtNLM"/>
    </source>
</evidence>
<dbReference type="eggNOG" id="ENOG502TAN2">
    <property type="taxonomic scope" value="Eukaryota"/>
</dbReference>
<protein>
    <recommendedName>
        <fullName evidence="3">SnoaL-like domain-containing protein</fullName>
    </recommendedName>
</protein>
<proteinExistence type="predicted"/>
<reference evidence="2" key="1">
    <citation type="submission" date="2015-07" db="EMBL/GenBank/DDBJ databases">
        <authorList>
            <person name="Teixeira M.M."/>
            <person name="Souza R.C."/>
            <person name="Almeida L.G."/>
            <person name="Vicente V.A."/>
            <person name="de Hoog S."/>
            <person name="Bocca A.L."/>
            <person name="de Almeida S.R."/>
            <person name="Vasconcelos A.T."/>
            <person name="Felipe M.S."/>
        </authorList>
    </citation>
    <scope>NUCLEOTIDE SEQUENCE [LARGE SCALE GENOMIC DNA]</scope>
    <source>
        <strain evidence="2">KSF</strain>
    </source>
</reference>
<name>A0A1C1CW55_9EURO</name>